<accession>A0A0E2Q523</accession>
<keyword evidence="1" id="KW-0134">Cell wall</keyword>
<dbReference type="EMBL" id="AZJT01000022">
    <property type="protein sequence ID" value="ETW90867.1"/>
    <property type="molecule type" value="Genomic_DNA"/>
</dbReference>
<keyword evidence="4" id="KW-0572">Peptidoglycan-anchor</keyword>
<feature type="domain" description="Gram-positive cocci surface proteins LPxTG" evidence="7">
    <location>
        <begin position="64"/>
        <end position="96"/>
    </location>
</feature>
<keyword evidence="6" id="KW-1133">Transmembrane helix</keyword>
<organism evidence="8 9">
    <name type="scientific">Streptococcus thermophilus M17PTZA496</name>
    <dbReference type="NCBI Taxonomy" id="1433289"/>
    <lineage>
        <taxon>Bacteria</taxon>
        <taxon>Bacillati</taxon>
        <taxon>Bacillota</taxon>
        <taxon>Bacilli</taxon>
        <taxon>Lactobacillales</taxon>
        <taxon>Streptococcaceae</taxon>
        <taxon>Streptococcus</taxon>
    </lineage>
</organism>
<evidence type="ECO:0000256" key="4">
    <source>
        <dbReference type="ARBA" id="ARBA00023088"/>
    </source>
</evidence>
<evidence type="ECO:0000256" key="5">
    <source>
        <dbReference type="SAM" id="MobiDB-lite"/>
    </source>
</evidence>
<keyword evidence="6" id="KW-0812">Transmembrane</keyword>
<evidence type="ECO:0000256" key="1">
    <source>
        <dbReference type="ARBA" id="ARBA00022512"/>
    </source>
</evidence>
<keyword evidence="6" id="KW-0472">Membrane</keyword>
<protein>
    <recommendedName>
        <fullName evidence="7">Gram-positive cocci surface proteins LPxTG domain-containing protein</fullName>
    </recommendedName>
</protein>
<feature type="transmembrane region" description="Helical" evidence="6">
    <location>
        <begin position="73"/>
        <end position="90"/>
    </location>
</feature>
<dbReference type="PROSITE" id="PS50847">
    <property type="entry name" value="GRAM_POS_ANCHORING"/>
    <property type="match status" value="1"/>
</dbReference>
<feature type="compositionally biased region" description="Low complexity" evidence="5">
    <location>
        <begin position="48"/>
        <end position="57"/>
    </location>
</feature>
<comment type="caution">
    <text evidence="8">The sequence shown here is derived from an EMBL/GenBank/DDBJ whole genome shotgun (WGS) entry which is preliminary data.</text>
</comment>
<proteinExistence type="predicted"/>
<evidence type="ECO:0000256" key="6">
    <source>
        <dbReference type="SAM" id="Phobius"/>
    </source>
</evidence>
<dbReference type="NCBIfam" id="TIGR01167">
    <property type="entry name" value="LPXTG_anchor"/>
    <property type="match status" value="1"/>
</dbReference>
<evidence type="ECO:0000313" key="8">
    <source>
        <dbReference type="EMBL" id="ETW90867.1"/>
    </source>
</evidence>
<dbReference type="HOGENOM" id="CLU_168342_0_0_9"/>
<evidence type="ECO:0000259" key="7">
    <source>
        <dbReference type="PROSITE" id="PS50847"/>
    </source>
</evidence>
<dbReference type="InterPro" id="IPR019931">
    <property type="entry name" value="LPXTG_anchor"/>
</dbReference>
<name>A0A0E2Q523_STRTR</name>
<evidence type="ECO:0000256" key="3">
    <source>
        <dbReference type="ARBA" id="ARBA00022729"/>
    </source>
</evidence>
<gene>
    <name evidence="8" type="ORF">X841_03165</name>
</gene>
<sequence>MTVTKTVGEKDNLLVAAVILPLNMKFNNSFILLKPRTTPTPPTPPVTPKSAKPVVSSEKSGPQLPETNQTNDTAWLSLGVVAVMGVAYSHRRRKNV</sequence>
<evidence type="ECO:0000313" key="9">
    <source>
        <dbReference type="Proteomes" id="UP000024559"/>
    </source>
</evidence>
<feature type="compositionally biased region" description="Pro residues" evidence="5">
    <location>
        <begin position="38"/>
        <end position="47"/>
    </location>
</feature>
<dbReference type="AlphaFoldDB" id="A0A0E2Q523"/>
<keyword evidence="2" id="KW-0964">Secreted</keyword>
<keyword evidence="3" id="KW-0732">Signal</keyword>
<reference evidence="9" key="1">
    <citation type="submission" date="2013-12" db="EMBL/GenBank/DDBJ databases">
        <title>Genome sequences of Streptococcus thermophilus strains MTH17CL396 and M17PTZA496 isolated from Fontina cheese in Valle d'Aosta region (Italy).</title>
        <authorList>
            <person name="Treu L."/>
            <person name="Giacomini A."/>
            <person name="Corich V."/>
            <person name="Vendramin V."/>
            <person name="Bovo B."/>
        </authorList>
    </citation>
    <scope>NUCLEOTIDE SEQUENCE [LARGE SCALE GENOMIC DNA]</scope>
    <source>
        <strain evidence="9">M17PTZA496</strain>
    </source>
</reference>
<feature type="region of interest" description="Disordered" evidence="5">
    <location>
        <begin position="34"/>
        <end position="70"/>
    </location>
</feature>
<dbReference type="Proteomes" id="UP000024559">
    <property type="component" value="Chromosome"/>
</dbReference>
<evidence type="ECO:0000256" key="2">
    <source>
        <dbReference type="ARBA" id="ARBA00022525"/>
    </source>
</evidence>
<dbReference type="PATRIC" id="fig|1433289.7.peg.636"/>